<dbReference type="Pfam" id="PF01437">
    <property type="entry name" value="PSI"/>
    <property type="match status" value="1"/>
</dbReference>
<dbReference type="PANTHER" id="PTHR11036">
    <property type="entry name" value="SEMAPHORIN"/>
    <property type="match status" value="1"/>
</dbReference>
<dbReference type="eggNOG" id="KOG3611">
    <property type="taxonomic scope" value="Eukaryota"/>
</dbReference>
<dbReference type="SMART" id="SM00423">
    <property type="entry name" value="PSI"/>
    <property type="match status" value="1"/>
</dbReference>
<keyword evidence="13" id="KW-0393">Immunoglobulin domain</keyword>
<keyword evidence="8" id="KW-0524">Neurogenesis</keyword>
<dbReference type="InterPro" id="IPR007110">
    <property type="entry name" value="Ig-like_dom"/>
</dbReference>
<dbReference type="InterPro" id="IPR036352">
    <property type="entry name" value="Semap_dom_sf"/>
</dbReference>
<dbReference type="Pfam" id="PF01403">
    <property type="entry name" value="Sema"/>
    <property type="match status" value="1"/>
</dbReference>
<dbReference type="PROSITE" id="PS50835">
    <property type="entry name" value="IG_LIKE"/>
    <property type="match status" value="1"/>
</dbReference>
<feature type="signal peptide" evidence="20">
    <location>
        <begin position="1"/>
        <end position="22"/>
    </location>
</feature>
<keyword evidence="4" id="KW-0597">Phosphoprotein</keyword>
<evidence type="ECO:0000256" key="4">
    <source>
        <dbReference type="ARBA" id="ARBA00022553"/>
    </source>
</evidence>
<accession>A0A151N7W7</accession>
<comment type="caution">
    <text evidence="23">The sequence shown here is derived from an EMBL/GenBank/DDBJ whole genome shotgun (WGS) entry which is preliminary data.</text>
</comment>
<dbReference type="FunFam" id="2.130.10.10:FF:000033">
    <property type="entry name" value="Semaphorin 4B"/>
    <property type="match status" value="1"/>
</dbReference>
<keyword evidence="6 20" id="KW-0732">Signal</keyword>
<dbReference type="GO" id="GO:0045499">
    <property type="term" value="F:chemorepellent activity"/>
    <property type="evidence" value="ECO:0007669"/>
    <property type="project" value="TreeGrafter"/>
</dbReference>
<dbReference type="InterPro" id="IPR002165">
    <property type="entry name" value="Plexin_repeat"/>
</dbReference>
<feature type="transmembrane region" description="Helical" evidence="19">
    <location>
        <begin position="713"/>
        <end position="732"/>
    </location>
</feature>
<evidence type="ECO:0000256" key="12">
    <source>
        <dbReference type="ARBA" id="ARBA00023180"/>
    </source>
</evidence>
<keyword evidence="7" id="KW-0221">Differentiation</keyword>
<sequence>MGRAPPLSALAPALWAVLLLSASEETVPRVSLRYGASERTVLRFEVPGVANYTALLLSPDGATLYVGARETLFALETRHFLPGPQHRSLQWTADEEKKRQCAFKGKDPQRDCHNYIKMLLQLNSTHLYTCGTCAFSPACAYMNVQNFSLEREPSGKLLLEDGKGRCPFDPEYKSTAIMVDGELYAGTVTNFQGNEPTIYRSQESRISLKTENSLNWLQDPVFVGSAYLHESQLPGGPGGDDDKVYFFFSETGKEFDYFANTIVSRIARVCKGDLGGERVLQRRWTTFLKAQLLCSRPEDGFPFNVLQDMFVLTPQGQGWESTVFYGVFTSQWNKGGPGSSAVCAFPMQEVQRAFGGLYKEVNRETQQWYTDTGPVPEPRPGACINSRTRQMKINSSLQMPDRVLNFVKDHFLMNSPLRSAPLLLQSRLRYQQLSVDHVEGLHGTYHVLFLGTDDGRLHKAVSVSGKVHIIEELRLFPAGEPVLKLLLDPHQGWLYAASYSALAQVPVSNCSLYRSCGECVLARDPYCAWNGSACRSVPPSPQRARAQHWAQDIEGANTEELCRLGNGSMPIPRRLLPTADAAPCQSVRLPANAVRSLPCQLLSNLASRHWLHNGTRIDASHLVLPDGALVLVGSPERVGTYECWSLEEGFRKLMASYCVEVEAAPNVRPRPPVPVPPAHPDVAVPPLISTSRSTSAGGSVAARLDDNSYWTEFLVMCVLFGAAVVVLTLFLLHRHRDGMKALLEPGERGTGHTKPPRKAVESLPLNGSNLPSAAPEHKGYQALHDNHIASTPVHEPPGAPAFSGSEKRPLNLCDSFVEVSPTCQRPRVRLGSEIRDSVV</sequence>
<evidence type="ECO:0000256" key="5">
    <source>
        <dbReference type="ARBA" id="ARBA00022692"/>
    </source>
</evidence>
<evidence type="ECO:0000256" key="15">
    <source>
        <dbReference type="ARBA" id="ARBA00074132"/>
    </source>
</evidence>
<keyword evidence="10 19" id="KW-0472">Membrane</keyword>
<dbReference type="Gene3D" id="3.30.1680.10">
    <property type="entry name" value="ligand-binding face of the semaphorins, domain 2"/>
    <property type="match status" value="1"/>
</dbReference>
<dbReference type="OrthoDB" id="9988752at2759"/>
<name>A0A151N7W7_ALLMI</name>
<keyword evidence="24" id="KW-1185">Reference proteome</keyword>
<feature type="domain" description="Sema" evidence="22">
    <location>
        <begin position="29"/>
        <end position="507"/>
    </location>
</feature>
<dbReference type="SUPFAM" id="SSF101912">
    <property type="entry name" value="Sema domain"/>
    <property type="match status" value="1"/>
</dbReference>
<dbReference type="CDD" id="cd05872">
    <property type="entry name" value="Ig_Sema4B_like"/>
    <property type="match status" value="1"/>
</dbReference>
<proteinExistence type="inferred from homology"/>
<evidence type="ECO:0000256" key="14">
    <source>
        <dbReference type="ARBA" id="ARBA00057157"/>
    </source>
</evidence>
<keyword evidence="9 19" id="KW-1133">Transmembrane helix</keyword>
<organism evidence="23 24">
    <name type="scientific">Alligator mississippiensis</name>
    <name type="common">American alligator</name>
    <dbReference type="NCBI Taxonomy" id="8496"/>
    <lineage>
        <taxon>Eukaryota</taxon>
        <taxon>Metazoa</taxon>
        <taxon>Chordata</taxon>
        <taxon>Craniata</taxon>
        <taxon>Vertebrata</taxon>
        <taxon>Euteleostomi</taxon>
        <taxon>Archelosauria</taxon>
        <taxon>Archosauria</taxon>
        <taxon>Crocodylia</taxon>
        <taxon>Alligatoridae</taxon>
        <taxon>Alligatorinae</taxon>
        <taxon>Alligator</taxon>
    </lineage>
</organism>
<evidence type="ECO:0000256" key="8">
    <source>
        <dbReference type="ARBA" id="ARBA00022902"/>
    </source>
</evidence>
<dbReference type="SMART" id="SM00630">
    <property type="entry name" value="Sema"/>
    <property type="match status" value="1"/>
</dbReference>
<dbReference type="GO" id="GO:0001755">
    <property type="term" value="P:neural crest cell migration"/>
    <property type="evidence" value="ECO:0007669"/>
    <property type="project" value="TreeGrafter"/>
</dbReference>
<dbReference type="GO" id="GO:0030335">
    <property type="term" value="P:positive regulation of cell migration"/>
    <property type="evidence" value="ECO:0007669"/>
    <property type="project" value="TreeGrafter"/>
</dbReference>
<evidence type="ECO:0000259" key="21">
    <source>
        <dbReference type="PROSITE" id="PS50835"/>
    </source>
</evidence>
<evidence type="ECO:0000256" key="10">
    <source>
        <dbReference type="ARBA" id="ARBA00023136"/>
    </source>
</evidence>
<reference evidence="23 24" key="1">
    <citation type="journal article" date="2012" name="Genome Biol.">
        <title>Sequencing three crocodilian genomes to illuminate the evolution of archosaurs and amniotes.</title>
        <authorList>
            <person name="St John J.A."/>
            <person name="Braun E.L."/>
            <person name="Isberg S.R."/>
            <person name="Miles L.G."/>
            <person name="Chong A.Y."/>
            <person name="Gongora J."/>
            <person name="Dalzell P."/>
            <person name="Moran C."/>
            <person name="Bed'hom B."/>
            <person name="Abzhanov A."/>
            <person name="Burgess S.C."/>
            <person name="Cooksey A.M."/>
            <person name="Castoe T.A."/>
            <person name="Crawford N.G."/>
            <person name="Densmore L.D."/>
            <person name="Drew J.C."/>
            <person name="Edwards S.V."/>
            <person name="Faircloth B.C."/>
            <person name="Fujita M.K."/>
            <person name="Greenwold M.J."/>
            <person name="Hoffmann F.G."/>
            <person name="Howard J.M."/>
            <person name="Iguchi T."/>
            <person name="Janes D.E."/>
            <person name="Khan S.Y."/>
            <person name="Kohno S."/>
            <person name="de Koning A.J."/>
            <person name="Lance S.L."/>
            <person name="McCarthy F.M."/>
            <person name="McCormack J.E."/>
            <person name="Merchant M.E."/>
            <person name="Peterson D.G."/>
            <person name="Pollock D.D."/>
            <person name="Pourmand N."/>
            <person name="Raney B.J."/>
            <person name="Roessler K.A."/>
            <person name="Sanford J.R."/>
            <person name="Sawyer R.H."/>
            <person name="Schmidt C.J."/>
            <person name="Triplett E.W."/>
            <person name="Tuberville T.D."/>
            <person name="Venegas-Anaya M."/>
            <person name="Howard J.T."/>
            <person name="Jarvis E.D."/>
            <person name="Guillette L.J.Jr."/>
            <person name="Glenn T.C."/>
            <person name="Green R.E."/>
            <person name="Ray D.A."/>
        </authorList>
    </citation>
    <scope>NUCLEOTIDE SEQUENCE [LARGE SCALE GENOMIC DNA]</scope>
    <source>
        <strain evidence="23">KSC_2009_1</strain>
    </source>
</reference>
<dbReference type="GO" id="GO:0007411">
    <property type="term" value="P:axon guidance"/>
    <property type="evidence" value="ECO:0007669"/>
    <property type="project" value="TreeGrafter"/>
</dbReference>
<keyword evidence="3" id="KW-0217">Developmental protein</keyword>
<evidence type="ECO:0000256" key="3">
    <source>
        <dbReference type="ARBA" id="ARBA00022473"/>
    </source>
</evidence>
<feature type="chain" id="PRO_5007585810" description="Semaphorin-4B" evidence="20">
    <location>
        <begin position="23"/>
        <end position="839"/>
    </location>
</feature>
<feature type="domain" description="Ig-like" evidence="21">
    <location>
        <begin position="577"/>
        <end position="643"/>
    </location>
</feature>
<dbReference type="InterPro" id="IPR016201">
    <property type="entry name" value="PSI"/>
</dbReference>
<dbReference type="KEGG" id="amj:102563690"/>
<evidence type="ECO:0000256" key="18">
    <source>
        <dbReference type="SAM" id="MobiDB-lite"/>
    </source>
</evidence>
<comment type="caution">
    <text evidence="17">Lacks conserved residue(s) required for the propagation of feature annotation.</text>
</comment>
<evidence type="ECO:0000256" key="7">
    <source>
        <dbReference type="ARBA" id="ARBA00022782"/>
    </source>
</evidence>
<dbReference type="EMBL" id="AKHW03003863">
    <property type="protein sequence ID" value="KYO32851.1"/>
    <property type="molecule type" value="Genomic_DNA"/>
</dbReference>
<feature type="region of interest" description="Disordered" evidence="18">
    <location>
        <begin position="743"/>
        <end position="762"/>
    </location>
</feature>
<keyword evidence="11" id="KW-1015">Disulfide bond</keyword>
<dbReference type="Proteomes" id="UP000050525">
    <property type="component" value="Unassembled WGS sequence"/>
</dbReference>
<evidence type="ECO:0000256" key="6">
    <source>
        <dbReference type="ARBA" id="ARBA00022729"/>
    </source>
</evidence>
<comment type="similarity">
    <text evidence="2">Belongs to the semaphorin family.</text>
</comment>
<comment type="function">
    <text evidence="14">Inhibits axonal extension by providing local signals to specify territories inaccessible for growing axons.</text>
</comment>
<gene>
    <name evidence="23" type="primary">SEMA4B</name>
    <name evidence="23" type="ORF">Y1Q_0017849</name>
</gene>
<keyword evidence="5 19" id="KW-0812">Transmembrane</keyword>
<dbReference type="AlphaFoldDB" id="A0A151N7W7"/>
<dbReference type="CTD" id="10509"/>
<evidence type="ECO:0000313" key="23">
    <source>
        <dbReference type="EMBL" id="KYO32851.1"/>
    </source>
</evidence>
<evidence type="ECO:0000256" key="19">
    <source>
        <dbReference type="SAM" id="Phobius"/>
    </source>
</evidence>
<dbReference type="PROSITE" id="PS51004">
    <property type="entry name" value="SEMA"/>
    <property type="match status" value="1"/>
</dbReference>
<dbReference type="GeneID" id="102563690"/>
<dbReference type="STRING" id="8496.A0A151N7W7"/>
<evidence type="ECO:0000256" key="11">
    <source>
        <dbReference type="ARBA" id="ARBA00023157"/>
    </source>
</evidence>
<evidence type="ECO:0000256" key="13">
    <source>
        <dbReference type="ARBA" id="ARBA00023319"/>
    </source>
</evidence>
<keyword evidence="12" id="KW-0325">Glycoprotein</keyword>
<evidence type="ECO:0000256" key="2">
    <source>
        <dbReference type="ARBA" id="ARBA00009492"/>
    </source>
</evidence>
<dbReference type="Gene3D" id="2.130.10.10">
    <property type="entry name" value="YVTN repeat-like/Quinoprotein amine dehydrogenase"/>
    <property type="match status" value="1"/>
</dbReference>
<dbReference type="RefSeq" id="XP_014457511.1">
    <property type="nucleotide sequence ID" value="XM_014602025.3"/>
</dbReference>
<dbReference type="SUPFAM" id="SSF103575">
    <property type="entry name" value="Plexin repeat"/>
    <property type="match status" value="1"/>
</dbReference>
<evidence type="ECO:0000259" key="22">
    <source>
        <dbReference type="PROSITE" id="PS51004"/>
    </source>
</evidence>
<evidence type="ECO:0000256" key="17">
    <source>
        <dbReference type="PROSITE-ProRule" id="PRU00352"/>
    </source>
</evidence>
<dbReference type="FunFam" id="3.30.1680.10:FF:000022">
    <property type="entry name" value="Semaphorin 4B"/>
    <property type="match status" value="1"/>
</dbReference>
<evidence type="ECO:0000256" key="9">
    <source>
        <dbReference type="ARBA" id="ARBA00022989"/>
    </source>
</evidence>
<dbReference type="GO" id="GO:0005886">
    <property type="term" value="C:plasma membrane"/>
    <property type="evidence" value="ECO:0007669"/>
    <property type="project" value="TreeGrafter"/>
</dbReference>
<evidence type="ECO:0000313" key="24">
    <source>
        <dbReference type="Proteomes" id="UP000050525"/>
    </source>
</evidence>
<evidence type="ECO:0000256" key="20">
    <source>
        <dbReference type="SAM" id="SignalP"/>
    </source>
</evidence>
<dbReference type="GO" id="GO:0071526">
    <property type="term" value="P:semaphorin-plexin signaling pathway"/>
    <property type="evidence" value="ECO:0007669"/>
    <property type="project" value="TreeGrafter"/>
</dbReference>
<dbReference type="PANTHER" id="PTHR11036:SF14">
    <property type="entry name" value="SEMAPHORIN-4B"/>
    <property type="match status" value="1"/>
</dbReference>
<protein>
    <recommendedName>
        <fullName evidence="15">Semaphorin-4B</fullName>
    </recommendedName>
    <alternativeName>
        <fullName evidence="16">Semaphorin-C</fullName>
    </alternativeName>
</protein>
<evidence type="ECO:0000256" key="16">
    <source>
        <dbReference type="ARBA" id="ARBA00083064"/>
    </source>
</evidence>
<dbReference type="InterPro" id="IPR001627">
    <property type="entry name" value="Semap_dom"/>
</dbReference>
<comment type="subcellular location">
    <subcellularLocation>
        <location evidence="1">Membrane</location>
        <topology evidence="1">Single-pass type I membrane protein</topology>
    </subcellularLocation>
</comment>
<dbReference type="InterPro" id="IPR027231">
    <property type="entry name" value="Semaphorin"/>
</dbReference>
<evidence type="ECO:0000256" key="1">
    <source>
        <dbReference type="ARBA" id="ARBA00004479"/>
    </source>
</evidence>
<dbReference type="InterPro" id="IPR015943">
    <property type="entry name" value="WD40/YVTN_repeat-like_dom_sf"/>
</dbReference>
<dbReference type="GO" id="GO:0030215">
    <property type="term" value="F:semaphorin receptor binding"/>
    <property type="evidence" value="ECO:0007669"/>
    <property type="project" value="InterPro"/>
</dbReference>